<accession>A0AA97NLE1</accession>
<reference evidence="2" key="1">
    <citation type="journal article" date="2012" name="PLoS Genet.">
        <title>Comparative analysis of the genomes of two field isolates of the rice blast fungus Magnaporthe oryzae.</title>
        <authorList>
            <person name="Xue M."/>
            <person name="Yang J."/>
            <person name="Li Z."/>
            <person name="Hu S."/>
            <person name="Yao N."/>
            <person name="Dean R.A."/>
            <person name="Zhao W."/>
            <person name="Shen M."/>
            <person name="Zhang H."/>
            <person name="Li C."/>
            <person name="Liu L."/>
            <person name="Cao L."/>
            <person name="Xu X."/>
            <person name="Xing Y."/>
            <person name="Hsiang T."/>
            <person name="Zhang Z."/>
            <person name="Xu J.R."/>
            <person name="Peng Y.L."/>
        </authorList>
    </citation>
    <scope>NUCLEOTIDE SEQUENCE</scope>
    <source>
        <strain evidence="2">Y34</strain>
    </source>
</reference>
<dbReference type="EMBL" id="JH793520">
    <property type="protein sequence ID" value="ELQ32301.1"/>
    <property type="molecule type" value="Genomic_DNA"/>
</dbReference>
<keyword evidence="1" id="KW-0812">Transmembrane</keyword>
<name>A0AA97NLE1_PYRO3</name>
<evidence type="ECO:0000256" key="1">
    <source>
        <dbReference type="SAM" id="Phobius"/>
    </source>
</evidence>
<protein>
    <submittedName>
        <fullName evidence="2">Uncharacterized protein</fullName>
    </submittedName>
</protein>
<gene>
    <name evidence="2" type="ORF">OOU_Y34scaffold01195g3</name>
</gene>
<dbReference type="Proteomes" id="UP000011086">
    <property type="component" value="Unassembled WGS sequence"/>
</dbReference>
<sequence>MAKAKSILKTSTRKLFPRDSIAILLEVSIFTNGHFRLRLEPGHGKQRGTIRGSISNRLGKHEFSFCREDMLIYDFVQAFLHTSAAEVTSPRILVPEERVEVRDYVKWCMILAMYRHQVKLANYCLVSLLALYLALALMWLYR</sequence>
<proteinExistence type="predicted"/>
<dbReference type="AlphaFoldDB" id="A0AA97NLE1"/>
<organism evidence="2">
    <name type="scientific">Pyricularia oryzae (strain Y34)</name>
    <name type="common">Rice blast fungus</name>
    <name type="synonym">Magnaporthe oryzae</name>
    <dbReference type="NCBI Taxonomy" id="1143189"/>
    <lineage>
        <taxon>Eukaryota</taxon>
        <taxon>Fungi</taxon>
        <taxon>Dikarya</taxon>
        <taxon>Ascomycota</taxon>
        <taxon>Pezizomycotina</taxon>
        <taxon>Sordariomycetes</taxon>
        <taxon>Sordariomycetidae</taxon>
        <taxon>Magnaporthales</taxon>
        <taxon>Pyriculariaceae</taxon>
        <taxon>Pyricularia</taxon>
    </lineage>
</organism>
<feature type="transmembrane region" description="Helical" evidence="1">
    <location>
        <begin position="120"/>
        <end position="141"/>
    </location>
</feature>
<keyword evidence="1" id="KW-1133">Transmembrane helix</keyword>
<keyword evidence="1" id="KW-0472">Membrane</keyword>
<evidence type="ECO:0000313" key="2">
    <source>
        <dbReference type="EMBL" id="ELQ32301.1"/>
    </source>
</evidence>